<evidence type="ECO:0000313" key="3">
    <source>
        <dbReference type="Proteomes" id="UP000242180"/>
    </source>
</evidence>
<feature type="region of interest" description="Disordered" evidence="1">
    <location>
        <begin position="1"/>
        <end position="75"/>
    </location>
</feature>
<feature type="region of interest" description="Disordered" evidence="1">
    <location>
        <begin position="121"/>
        <end position="191"/>
    </location>
</feature>
<feature type="compositionally biased region" description="Basic residues" evidence="1">
    <location>
        <begin position="239"/>
        <end position="253"/>
    </location>
</feature>
<evidence type="ECO:0000313" key="2">
    <source>
        <dbReference type="EMBL" id="ORY91120.1"/>
    </source>
</evidence>
<organism evidence="2 3">
    <name type="scientific">Syncephalastrum racemosum</name>
    <name type="common">Filamentous fungus</name>
    <dbReference type="NCBI Taxonomy" id="13706"/>
    <lineage>
        <taxon>Eukaryota</taxon>
        <taxon>Fungi</taxon>
        <taxon>Fungi incertae sedis</taxon>
        <taxon>Mucoromycota</taxon>
        <taxon>Mucoromycotina</taxon>
        <taxon>Mucoromycetes</taxon>
        <taxon>Mucorales</taxon>
        <taxon>Syncephalastraceae</taxon>
        <taxon>Syncephalastrum</taxon>
    </lineage>
</organism>
<accession>A0A1X2H112</accession>
<proteinExistence type="predicted"/>
<feature type="region of interest" description="Disordered" evidence="1">
    <location>
        <begin position="445"/>
        <end position="472"/>
    </location>
</feature>
<reference evidence="2 3" key="1">
    <citation type="submission" date="2016-07" db="EMBL/GenBank/DDBJ databases">
        <title>Pervasive Adenine N6-methylation of Active Genes in Fungi.</title>
        <authorList>
            <consortium name="DOE Joint Genome Institute"/>
            <person name="Mondo S.J."/>
            <person name="Dannebaum R.O."/>
            <person name="Kuo R.C."/>
            <person name="Labutti K."/>
            <person name="Haridas S."/>
            <person name="Kuo A."/>
            <person name="Salamov A."/>
            <person name="Ahrendt S.R."/>
            <person name="Lipzen A."/>
            <person name="Sullivan W."/>
            <person name="Andreopoulos W.B."/>
            <person name="Clum A."/>
            <person name="Lindquist E."/>
            <person name="Daum C."/>
            <person name="Ramamoorthy G.K."/>
            <person name="Gryganskyi A."/>
            <person name="Culley D."/>
            <person name="Magnuson J.K."/>
            <person name="James T.Y."/>
            <person name="O'Malley M.A."/>
            <person name="Stajich J.E."/>
            <person name="Spatafora J.W."/>
            <person name="Visel A."/>
            <person name="Grigoriev I.V."/>
        </authorList>
    </citation>
    <scope>NUCLEOTIDE SEQUENCE [LARGE SCALE GENOMIC DNA]</scope>
    <source>
        <strain evidence="2 3">NRRL 2496</strain>
    </source>
</reference>
<sequence>MGQSFSDRYRQFASGTRSSDSSGTASYSEPSLISQDSKPSTADSIDHDNNQHSKDNDRRGVAMDGEIKSGSDRDLTNVLASGRTDMSQLLQLPARSWATFVKAPKALKSDPHKNEVMRVMQSRSPDSERSTPSFCTTRTSLSLSSMHDIPDVPSCAETGNKASQPVPDEAHHRTRVSSPALSKATSASTYTHDDISANESQKIAPMPAPQPQPNDCKQPGRKLPGAPSAMPTPRPSLTGKRKTTPMRKRRIKSSRASQAPTSAVPIAAFDVNIPVREARPAYQMKGDDPPFKLSSIAQKAISAASSPVAPLCNRSSDSPTPPITPNPTIPKSDDLSLYPSTSYLSPTKVKQDKKETVKNKLHQQQNIGEDDIISRRSSGKKGGRLAAAAASTTTSTAHGSGDVSSFSSLSDVAIISSPNPDDWICLFCQYEIFCADMKKAQRKRAAARRQRHTDQQERRQITEEEERLASYSTHSSAAAAAAAAAAKGI</sequence>
<evidence type="ECO:0000256" key="1">
    <source>
        <dbReference type="SAM" id="MobiDB-lite"/>
    </source>
</evidence>
<dbReference type="InParanoid" id="A0A1X2H112"/>
<feature type="region of interest" description="Disordered" evidence="1">
    <location>
        <begin position="306"/>
        <end position="404"/>
    </location>
</feature>
<feature type="compositionally biased region" description="Low complexity" evidence="1">
    <location>
        <begin position="335"/>
        <end position="347"/>
    </location>
</feature>
<feature type="compositionally biased region" description="Polar residues" evidence="1">
    <location>
        <begin position="130"/>
        <end position="145"/>
    </location>
</feature>
<feature type="compositionally biased region" description="Polar residues" evidence="1">
    <location>
        <begin position="176"/>
        <end position="190"/>
    </location>
</feature>
<dbReference type="AlphaFoldDB" id="A0A1X2H112"/>
<gene>
    <name evidence="2" type="ORF">BCR43DRAFT_498535</name>
</gene>
<dbReference type="OrthoDB" id="2280645at2759"/>
<feature type="compositionally biased region" description="Pro residues" evidence="1">
    <location>
        <begin position="319"/>
        <end position="328"/>
    </location>
</feature>
<dbReference type="Proteomes" id="UP000242180">
    <property type="component" value="Unassembled WGS sequence"/>
</dbReference>
<feature type="compositionally biased region" description="Polar residues" evidence="1">
    <location>
        <begin position="13"/>
        <end position="43"/>
    </location>
</feature>
<feature type="region of interest" description="Disordered" evidence="1">
    <location>
        <begin position="203"/>
        <end position="261"/>
    </location>
</feature>
<name>A0A1X2H112_SYNRA</name>
<comment type="caution">
    <text evidence="2">The sequence shown here is derived from an EMBL/GenBank/DDBJ whole genome shotgun (WGS) entry which is preliminary data.</text>
</comment>
<protein>
    <submittedName>
        <fullName evidence="2">Uncharacterized protein</fullName>
    </submittedName>
</protein>
<feature type="compositionally biased region" description="Basic and acidic residues" evidence="1">
    <location>
        <begin position="44"/>
        <end position="75"/>
    </location>
</feature>
<feature type="compositionally biased region" description="Basic and acidic residues" evidence="1">
    <location>
        <begin position="452"/>
        <end position="462"/>
    </location>
</feature>
<dbReference type="EMBL" id="MCGN01000011">
    <property type="protein sequence ID" value="ORY91120.1"/>
    <property type="molecule type" value="Genomic_DNA"/>
</dbReference>
<feature type="compositionally biased region" description="Low complexity" evidence="1">
    <location>
        <begin position="386"/>
        <end position="404"/>
    </location>
</feature>
<feature type="compositionally biased region" description="Basic and acidic residues" evidence="1">
    <location>
        <begin position="349"/>
        <end position="358"/>
    </location>
</feature>
<keyword evidence="3" id="KW-1185">Reference proteome</keyword>